<evidence type="ECO:0000313" key="1">
    <source>
        <dbReference type="EMBL" id="ORX73057.1"/>
    </source>
</evidence>
<dbReference type="GeneID" id="63803211"/>
<comment type="caution">
    <text evidence="1">The sequence shown here is derived from an EMBL/GenBank/DDBJ whole genome shotgun (WGS) entry which is preliminary data.</text>
</comment>
<dbReference type="EMBL" id="MCFD01000002">
    <property type="protein sequence ID" value="ORX73057.1"/>
    <property type="molecule type" value="Genomic_DNA"/>
</dbReference>
<keyword evidence="2" id="KW-1185">Reference proteome</keyword>
<sequence length="80" mass="8476">MTLTEKTTGTTKNRLAKLFFKLDKTNTLKTTATNDTLTDGNKTGVLDAGKGGSAFDALGALTTGGGYTGTFYRVNTYSRI</sequence>
<name>A0A1Y1WHR7_9FUNG</name>
<proteinExistence type="predicted"/>
<gene>
    <name evidence="1" type="ORF">DL89DRAFT_265218</name>
</gene>
<organism evidence="1 2">
    <name type="scientific">Linderina pennispora</name>
    <dbReference type="NCBI Taxonomy" id="61395"/>
    <lineage>
        <taxon>Eukaryota</taxon>
        <taxon>Fungi</taxon>
        <taxon>Fungi incertae sedis</taxon>
        <taxon>Zoopagomycota</taxon>
        <taxon>Kickxellomycotina</taxon>
        <taxon>Kickxellomycetes</taxon>
        <taxon>Kickxellales</taxon>
        <taxon>Kickxellaceae</taxon>
        <taxon>Linderina</taxon>
    </lineage>
</organism>
<dbReference type="AlphaFoldDB" id="A0A1Y1WHR7"/>
<accession>A0A1Y1WHR7</accession>
<dbReference type="Proteomes" id="UP000193922">
    <property type="component" value="Unassembled WGS sequence"/>
</dbReference>
<evidence type="ECO:0000313" key="2">
    <source>
        <dbReference type="Proteomes" id="UP000193922"/>
    </source>
</evidence>
<dbReference type="RefSeq" id="XP_040746397.1">
    <property type="nucleotide sequence ID" value="XM_040886563.1"/>
</dbReference>
<reference evidence="1 2" key="1">
    <citation type="submission" date="2016-07" db="EMBL/GenBank/DDBJ databases">
        <title>Pervasive Adenine N6-methylation of Active Genes in Fungi.</title>
        <authorList>
            <consortium name="DOE Joint Genome Institute"/>
            <person name="Mondo S.J."/>
            <person name="Dannebaum R.O."/>
            <person name="Kuo R.C."/>
            <person name="Labutti K."/>
            <person name="Haridas S."/>
            <person name="Kuo A."/>
            <person name="Salamov A."/>
            <person name="Ahrendt S.R."/>
            <person name="Lipzen A."/>
            <person name="Sullivan W."/>
            <person name="Andreopoulos W.B."/>
            <person name="Clum A."/>
            <person name="Lindquist E."/>
            <person name="Daum C."/>
            <person name="Ramamoorthy G.K."/>
            <person name="Gryganskyi A."/>
            <person name="Culley D."/>
            <person name="Magnuson J.K."/>
            <person name="James T.Y."/>
            <person name="O'Malley M.A."/>
            <person name="Stajich J.E."/>
            <person name="Spatafora J.W."/>
            <person name="Visel A."/>
            <person name="Grigoriev I.V."/>
        </authorList>
    </citation>
    <scope>NUCLEOTIDE SEQUENCE [LARGE SCALE GENOMIC DNA]</scope>
    <source>
        <strain evidence="1 2">ATCC 12442</strain>
    </source>
</reference>
<protein>
    <submittedName>
        <fullName evidence="1">Uncharacterized protein</fullName>
    </submittedName>
</protein>